<name>A0ABW9AJ30_9BURK</name>
<organism evidence="1 2">
    <name type="scientific">Paraburkholderia dipogonis</name>
    <dbReference type="NCBI Taxonomy" id="1211383"/>
    <lineage>
        <taxon>Bacteria</taxon>
        <taxon>Pseudomonadati</taxon>
        <taxon>Pseudomonadota</taxon>
        <taxon>Betaproteobacteria</taxon>
        <taxon>Burkholderiales</taxon>
        <taxon>Burkholderiaceae</taxon>
        <taxon>Paraburkholderia</taxon>
    </lineage>
</organism>
<sequence>MLRFSKNAAARATDGVRRCEPISLPVRRLAVVRNRLVRDGNVGEPRADQNYWLAPEAPPLMPLAADGALIAPVLLPASAAAPLLLSARLQPAPTIVSIAIAVITMTFLKFGFIAESPAWFGVAAKQHAAPPQRRNKHAHGCVAKMRFSYGLRCFAQIATQRKNSRAHVFLLSTAKGLSPAKSPVALSRLSSRSMAMTCHAPAHRILSISTRNPNVR</sequence>
<dbReference type="RefSeq" id="WP_408176100.1">
    <property type="nucleotide sequence ID" value="NZ_JAQQEZ010000003.1"/>
</dbReference>
<keyword evidence="2" id="KW-1185">Reference proteome</keyword>
<reference evidence="1 2" key="1">
    <citation type="journal article" date="2024" name="Chem. Sci.">
        <title>Discovery of megapolipeptins by genome mining of a Burkholderiales bacteria collection.</title>
        <authorList>
            <person name="Paulo B.S."/>
            <person name="Recchia M.J.J."/>
            <person name="Lee S."/>
            <person name="Fergusson C.H."/>
            <person name="Romanowski S.B."/>
            <person name="Hernandez A."/>
            <person name="Krull N."/>
            <person name="Liu D.Y."/>
            <person name="Cavanagh H."/>
            <person name="Bos A."/>
            <person name="Gray C.A."/>
            <person name="Murphy B.T."/>
            <person name="Linington R.G."/>
            <person name="Eustaquio A.S."/>
        </authorList>
    </citation>
    <scope>NUCLEOTIDE SEQUENCE [LARGE SCALE GENOMIC DNA]</scope>
    <source>
        <strain evidence="1 2">RL17-350-BIC-A</strain>
    </source>
</reference>
<protein>
    <submittedName>
        <fullName evidence="1">Uncharacterized protein</fullName>
    </submittedName>
</protein>
<dbReference type="EMBL" id="JAQQEZ010000003">
    <property type="protein sequence ID" value="MFM0000607.1"/>
    <property type="molecule type" value="Genomic_DNA"/>
</dbReference>
<evidence type="ECO:0000313" key="1">
    <source>
        <dbReference type="EMBL" id="MFM0000607.1"/>
    </source>
</evidence>
<evidence type="ECO:0000313" key="2">
    <source>
        <dbReference type="Proteomes" id="UP001629230"/>
    </source>
</evidence>
<comment type="caution">
    <text evidence="1">The sequence shown here is derived from an EMBL/GenBank/DDBJ whole genome shotgun (WGS) entry which is preliminary data.</text>
</comment>
<gene>
    <name evidence="1" type="ORF">PQR57_06235</name>
</gene>
<proteinExistence type="predicted"/>
<accession>A0ABW9AJ30</accession>
<dbReference type="Proteomes" id="UP001629230">
    <property type="component" value="Unassembled WGS sequence"/>
</dbReference>